<comment type="caution">
    <text evidence="7">The sequence shown here is derived from an EMBL/GenBank/DDBJ whole genome shotgun (WGS) entry which is preliminary data.</text>
</comment>
<dbReference type="CDD" id="cd00130">
    <property type="entry name" value="PAS"/>
    <property type="match status" value="1"/>
</dbReference>
<evidence type="ECO:0000313" key="8">
    <source>
        <dbReference type="Proteomes" id="UP001165393"/>
    </source>
</evidence>
<dbReference type="InterPro" id="IPR000014">
    <property type="entry name" value="PAS"/>
</dbReference>
<evidence type="ECO:0000256" key="1">
    <source>
        <dbReference type="ARBA" id="ARBA00023015"/>
    </source>
</evidence>
<dbReference type="Pfam" id="PF08447">
    <property type="entry name" value="PAS_3"/>
    <property type="match status" value="1"/>
</dbReference>
<gene>
    <name evidence="7" type="ORF">NAF29_06105</name>
</gene>
<keyword evidence="2" id="KW-0238">DNA-binding</keyword>
<evidence type="ECO:0000259" key="5">
    <source>
        <dbReference type="PROSITE" id="PS50883"/>
    </source>
</evidence>
<dbReference type="InterPro" id="IPR000160">
    <property type="entry name" value="GGDEF_dom"/>
</dbReference>
<dbReference type="InterPro" id="IPR035919">
    <property type="entry name" value="EAL_sf"/>
</dbReference>
<dbReference type="Gene3D" id="3.20.20.450">
    <property type="entry name" value="EAL domain"/>
    <property type="match status" value="1"/>
</dbReference>
<keyword evidence="3" id="KW-0804">Transcription</keyword>
<accession>A0AA41W5V3</accession>
<dbReference type="CDD" id="cd01949">
    <property type="entry name" value="GGDEF"/>
    <property type="match status" value="1"/>
</dbReference>
<dbReference type="PROSITE" id="PS50887">
    <property type="entry name" value="GGDEF"/>
    <property type="match status" value="1"/>
</dbReference>
<keyword evidence="1" id="KW-0805">Transcription regulation</keyword>
<dbReference type="CDD" id="cd01948">
    <property type="entry name" value="EAL"/>
    <property type="match status" value="1"/>
</dbReference>
<dbReference type="InterPro" id="IPR029787">
    <property type="entry name" value="Nucleotide_cyclase"/>
</dbReference>
<feature type="domain" description="EAL" evidence="5">
    <location>
        <begin position="742"/>
        <end position="996"/>
    </location>
</feature>
<dbReference type="SMART" id="SM00086">
    <property type="entry name" value="PAC"/>
    <property type="match status" value="1"/>
</dbReference>
<dbReference type="NCBIfam" id="TIGR00229">
    <property type="entry name" value="sensory_box"/>
    <property type="match status" value="1"/>
</dbReference>
<feature type="domain" description="PAC" evidence="4">
    <location>
        <begin position="518"/>
        <end position="570"/>
    </location>
</feature>
<dbReference type="Gene3D" id="3.30.450.20">
    <property type="entry name" value="PAS domain"/>
    <property type="match status" value="1"/>
</dbReference>
<dbReference type="AlphaFoldDB" id="A0AA41W5V3"/>
<dbReference type="NCBIfam" id="TIGR00254">
    <property type="entry name" value="GGDEF"/>
    <property type="match status" value="1"/>
</dbReference>
<dbReference type="SMART" id="SM00267">
    <property type="entry name" value="GGDEF"/>
    <property type="match status" value="1"/>
</dbReference>
<dbReference type="Pfam" id="PF13377">
    <property type="entry name" value="Peripla_BP_3"/>
    <property type="match status" value="1"/>
</dbReference>
<dbReference type="SMART" id="SM00052">
    <property type="entry name" value="EAL"/>
    <property type="match status" value="1"/>
</dbReference>
<dbReference type="InterPro" id="IPR000700">
    <property type="entry name" value="PAS-assoc_C"/>
</dbReference>
<evidence type="ECO:0000259" key="6">
    <source>
        <dbReference type="PROSITE" id="PS50887"/>
    </source>
</evidence>
<protein>
    <submittedName>
        <fullName evidence="7">EAL domain-containing protein</fullName>
    </submittedName>
</protein>
<dbReference type="PROSITE" id="PS50113">
    <property type="entry name" value="PAC"/>
    <property type="match status" value="1"/>
</dbReference>
<dbReference type="InterPro" id="IPR035965">
    <property type="entry name" value="PAS-like_dom_sf"/>
</dbReference>
<keyword evidence="8" id="KW-1185">Reference proteome</keyword>
<dbReference type="SUPFAM" id="SSF141868">
    <property type="entry name" value="EAL domain-like"/>
    <property type="match status" value="1"/>
</dbReference>
<feature type="domain" description="GGDEF" evidence="6">
    <location>
        <begin position="600"/>
        <end position="733"/>
    </location>
</feature>
<dbReference type="SUPFAM" id="SSF55073">
    <property type="entry name" value="Nucleotide cyclase"/>
    <property type="match status" value="1"/>
</dbReference>
<dbReference type="SUPFAM" id="SSF53822">
    <property type="entry name" value="Periplasmic binding protein-like I"/>
    <property type="match status" value="1"/>
</dbReference>
<evidence type="ECO:0000256" key="2">
    <source>
        <dbReference type="ARBA" id="ARBA00023125"/>
    </source>
</evidence>
<dbReference type="InterPro" id="IPR028082">
    <property type="entry name" value="Peripla_BP_I"/>
</dbReference>
<name>A0AA41W5V3_9GAMM</name>
<dbReference type="Gene3D" id="3.40.50.2300">
    <property type="match status" value="2"/>
</dbReference>
<evidence type="ECO:0000313" key="7">
    <source>
        <dbReference type="EMBL" id="MCM2679250.1"/>
    </source>
</evidence>
<organism evidence="7 8">
    <name type="scientific">Echinimonas agarilytica</name>
    <dbReference type="NCBI Taxonomy" id="1215918"/>
    <lineage>
        <taxon>Bacteria</taxon>
        <taxon>Pseudomonadati</taxon>
        <taxon>Pseudomonadota</taxon>
        <taxon>Gammaproteobacteria</taxon>
        <taxon>Alteromonadales</taxon>
        <taxon>Echinimonadaceae</taxon>
        <taxon>Echinimonas</taxon>
    </lineage>
</organism>
<evidence type="ECO:0000259" key="4">
    <source>
        <dbReference type="PROSITE" id="PS50113"/>
    </source>
</evidence>
<dbReference type="SMART" id="SM00091">
    <property type="entry name" value="PAS"/>
    <property type="match status" value="1"/>
</dbReference>
<dbReference type="RefSeq" id="WP_251260607.1">
    <property type="nucleotide sequence ID" value="NZ_JAMQGP010000002.1"/>
</dbReference>
<sequence>MGAKTIRSVAVYTPMAHGFYYGQLCQHLNHLAFELNLEIHMICTGNLGRYDSELSLNNVDAVISIKNAIGKSLINTIVNKQIPLISIGHQYSEHQIDCVISDNRDGLAQIFAYLFERGYQQITFAGDLDCQEINERYHAFMECQQAYQIVPLANDLINLKGQSYSAGNQAADHLVNFEDAPQAVICGNDLIASGLIDRLAHHSWRVPEDVCVVSFEAQQSDHSNRVSVSHDPFLLAEFAIEQLMRRAEHPEQGQQTILVENKLLNSAANDDPAFTSKGTKALNLLELSNAFVSSDENLHSGLEELLSLKKQIGHFTEWACLANWQRNNNQRPYIKIIEMHGDGSKLDTEVLGAKAFCRAEDFPLNHWLDKYVVNTAQILSFPIIVNNEAWGFICVAGSLHSPEQLALYQQFVGLVSQLAQRHERDVLETLAIQQGKQSDRLQRRLQAAAQKSTGGLWEWDLATDQTTWNDRALEMLGFTSPESQSSVRNMGLFDRMNTLDRAVVQKRIASHIKHGMPLSVNFRMLCNDKTTRWFAATGEVISGFDGRPKRVIGSIQDVTEKRRSDQRFKMMASYDALTGLPNRSMVSDQLAQQIRRSPQQPLAVIQIGLDRFKHLNNQHGHEAGDKLLRHVTTILKNSLRDHDFYARFSGDEFVCLCPVDNQRQAIVTANRLLNKIEQPLHDALDIDFFVTASIGIALYPDHADTPADLLRRADMAMHQSKANGKNQTSLYKASIQADRNTRARIDNELRKAIISNELSLVYQPQICPVTNKLTGVEALIRWHSKELGEISPAEFIPLAEENGQIVELGYWVLKEACSTLKKWQKTFSTHINMSVNVSAAQLANPMFLKTVHQILQVSAINPKYITMEITESTAIADMDNVRSILEQLSQHGIQISLDDFGTGFSSISLLRQLPLTSLKIDRSFFNELKRDSQDWLIIKAIQELGSAMGHKVVAEGVETLAQLDLVRELECDVVQGYVYSQPLAQTALEASYFLPQDSKIRSFG</sequence>
<dbReference type="Proteomes" id="UP001165393">
    <property type="component" value="Unassembled WGS sequence"/>
</dbReference>
<reference evidence="7 8" key="1">
    <citation type="journal article" date="2013" name="Antonie Van Leeuwenhoek">
        <title>Echinimonas agarilytica gen. nov., sp. nov., a new gammaproteobacterium isolated from the sea urchin Strongylocentrotus intermedius.</title>
        <authorList>
            <person name="Nedashkovskaya O.I."/>
            <person name="Stenkova A.M."/>
            <person name="Zhukova N.V."/>
            <person name="Van Trappen S."/>
            <person name="Lee J.S."/>
            <person name="Kim S.B."/>
        </authorList>
    </citation>
    <scope>NUCLEOTIDE SEQUENCE [LARGE SCALE GENOMIC DNA]</scope>
    <source>
        <strain evidence="7 8">KMM 6351</strain>
    </source>
</reference>
<dbReference type="EMBL" id="JAMQGP010000002">
    <property type="protein sequence ID" value="MCM2679250.1"/>
    <property type="molecule type" value="Genomic_DNA"/>
</dbReference>
<dbReference type="InterPro" id="IPR013655">
    <property type="entry name" value="PAS_fold_3"/>
</dbReference>
<dbReference type="InterPro" id="IPR052155">
    <property type="entry name" value="Biofilm_reg_signaling"/>
</dbReference>
<dbReference type="InterPro" id="IPR001633">
    <property type="entry name" value="EAL_dom"/>
</dbReference>
<dbReference type="GO" id="GO:0003677">
    <property type="term" value="F:DNA binding"/>
    <property type="evidence" value="ECO:0007669"/>
    <property type="project" value="UniProtKB-KW"/>
</dbReference>
<dbReference type="SUPFAM" id="SSF55785">
    <property type="entry name" value="PYP-like sensor domain (PAS domain)"/>
    <property type="match status" value="1"/>
</dbReference>
<dbReference type="PANTHER" id="PTHR44757">
    <property type="entry name" value="DIGUANYLATE CYCLASE DGCP"/>
    <property type="match status" value="1"/>
</dbReference>
<dbReference type="PANTHER" id="PTHR44757:SF2">
    <property type="entry name" value="BIOFILM ARCHITECTURE MAINTENANCE PROTEIN MBAA"/>
    <property type="match status" value="1"/>
</dbReference>
<dbReference type="InterPro" id="IPR043128">
    <property type="entry name" value="Rev_trsase/Diguanyl_cyclase"/>
</dbReference>
<evidence type="ECO:0000256" key="3">
    <source>
        <dbReference type="ARBA" id="ARBA00023163"/>
    </source>
</evidence>
<dbReference type="InterPro" id="IPR046335">
    <property type="entry name" value="LacI/GalR-like_sensor"/>
</dbReference>
<dbReference type="Pfam" id="PF00563">
    <property type="entry name" value="EAL"/>
    <property type="match status" value="1"/>
</dbReference>
<dbReference type="PROSITE" id="PS50883">
    <property type="entry name" value="EAL"/>
    <property type="match status" value="1"/>
</dbReference>
<dbReference type="InterPro" id="IPR001610">
    <property type="entry name" value="PAC"/>
</dbReference>
<dbReference type="Gene3D" id="3.30.70.270">
    <property type="match status" value="1"/>
</dbReference>
<dbReference type="CDD" id="cd06267">
    <property type="entry name" value="PBP1_LacI_sugar_binding-like"/>
    <property type="match status" value="1"/>
</dbReference>
<proteinExistence type="predicted"/>
<dbReference type="Pfam" id="PF00990">
    <property type="entry name" value="GGDEF"/>
    <property type="match status" value="1"/>
</dbReference>